<dbReference type="OrthoDB" id="272779at2"/>
<dbReference type="PANTHER" id="PTHR36509:SF3">
    <property type="entry name" value="SIGNAL PEPTIDE PROTEIN"/>
    <property type="match status" value="1"/>
</dbReference>
<organism evidence="3 4">
    <name type="scientific">Culicoidibacter larvae</name>
    <dbReference type="NCBI Taxonomy" id="2579976"/>
    <lineage>
        <taxon>Bacteria</taxon>
        <taxon>Bacillati</taxon>
        <taxon>Bacillota</taxon>
        <taxon>Culicoidibacteria</taxon>
        <taxon>Culicoidibacterales</taxon>
        <taxon>Culicoidibacteraceae</taxon>
        <taxon>Culicoidibacter</taxon>
    </lineage>
</organism>
<feature type="domain" description="DUF1254" evidence="2">
    <location>
        <begin position="63"/>
        <end position="174"/>
    </location>
</feature>
<dbReference type="SUPFAM" id="SSF160935">
    <property type="entry name" value="VPA0735-like"/>
    <property type="match status" value="1"/>
</dbReference>
<dbReference type="Gene3D" id="1.10.3360.10">
    <property type="entry name" value="VPA0735-like domain"/>
    <property type="match status" value="1"/>
</dbReference>
<accession>A0A5R8QIX6</accession>
<dbReference type="InParanoid" id="A0A5R8QIX6"/>
<dbReference type="AlphaFoldDB" id="A0A5R8QIX6"/>
<evidence type="ECO:0000259" key="1">
    <source>
        <dbReference type="Pfam" id="PF06742"/>
    </source>
</evidence>
<reference evidence="3 4" key="1">
    <citation type="submission" date="2019-05" db="EMBL/GenBank/DDBJ databases">
        <title>Culicoidintestinum kansasii gen. nov., sp. nov. from the gastrointestinal tract of the biting midge, Culicoides sonorensis.</title>
        <authorList>
            <person name="Neupane S."/>
            <person name="Ghosh A."/>
            <person name="Gunther S."/>
            <person name="Martin K."/>
            <person name="Zurek L."/>
        </authorList>
    </citation>
    <scope>NUCLEOTIDE SEQUENCE [LARGE SCALE GENOMIC DNA]</scope>
    <source>
        <strain evidence="3 4">CS-1</strain>
    </source>
</reference>
<dbReference type="InterPro" id="IPR010621">
    <property type="entry name" value="DUF1214"/>
</dbReference>
<dbReference type="PANTHER" id="PTHR36509">
    <property type="entry name" value="BLL3101 PROTEIN"/>
    <property type="match status" value="1"/>
</dbReference>
<dbReference type="EMBL" id="VBWP01000001">
    <property type="protein sequence ID" value="TLG77207.1"/>
    <property type="molecule type" value="Genomic_DNA"/>
</dbReference>
<dbReference type="InterPro" id="IPR037050">
    <property type="entry name" value="DUF1254_sf"/>
</dbReference>
<dbReference type="InterPro" id="IPR037049">
    <property type="entry name" value="DUF1214_C_sf"/>
</dbReference>
<dbReference type="RefSeq" id="WP_138189815.1">
    <property type="nucleotide sequence ID" value="NZ_VBWP01000001.1"/>
</dbReference>
<comment type="caution">
    <text evidence="3">The sequence shown here is derived from an EMBL/GenBank/DDBJ whole genome shotgun (WGS) entry which is preliminary data.</text>
</comment>
<dbReference type="InterPro" id="IPR010679">
    <property type="entry name" value="DUF1254"/>
</dbReference>
<keyword evidence="4" id="KW-1185">Reference proteome</keyword>
<feature type="domain" description="DUF1214" evidence="1">
    <location>
        <begin position="328"/>
        <end position="435"/>
    </location>
</feature>
<dbReference type="Pfam" id="PF06742">
    <property type="entry name" value="DUF1214"/>
    <property type="match status" value="1"/>
</dbReference>
<dbReference type="Pfam" id="PF06863">
    <property type="entry name" value="DUF1254"/>
    <property type="match status" value="1"/>
</dbReference>
<proteinExistence type="predicted"/>
<evidence type="ECO:0000259" key="2">
    <source>
        <dbReference type="Pfam" id="PF06863"/>
    </source>
</evidence>
<evidence type="ECO:0000313" key="4">
    <source>
        <dbReference type="Proteomes" id="UP000306912"/>
    </source>
</evidence>
<sequence>MKTLPSKQEIIRIRRAALKNRAVEAYKFFYPTVSMLTNFDALEQYGAHANSGFLVQLTTPKINALTQNSDTPYGLGVGDTSNGPVVIEVPKGPLMGVIDDANFKYVTDLGLVGEEQGKGAKYLFLPPEYTGDIPDGYIVRQLQTYRFLICLRAVMSTNDLASAFKLMETTKLYPLSDAAQPKANTFQDYSHKTAEASPSLVDGQFQYWLELKRALDTDVLDKDYYQMYGLLADIGIQKDIPFNPSDEMKAILSEAAVEANEQMAINAFAIDDADRIVWNDRKWEWVSFGGDNGYYMDQYLNLSVRERWFYQATLETPKMFVRKEGSGSLYWLGINDADNNFLDGGKNYTLSVPTPVPAQLFWSITAYDIDTRSELVNGEQIPVLGTLRQTFTPDKDGNITLYFGPDKPTVDNAPWIQTVPGKDWFVYFRIYGPTKPAFDNSWKLDDFQIVK</sequence>
<evidence type="ECO:0000313" key="3">
    <source>
        <dbReference type="EMBL" id="TLG77207.1"/>
    </source>
</evidence>
<dbReference type="Gene3D" id="2.60.120.600">
    <property type="entry name" value="Domain of unknown function DUF1214, C-terminal domain"/>
    <property type="match status" value="1"/>
</dbReference>
<protein>
    <submittedName>
        <fullName evidence="3">DUF1254 domain-containing protein</fullName>
    </submittedName>
</protein>
<gene>
    <name evidence="3" type="ORF">FEZ08_00905</name>
</gene>
<name>A0A5R8QIX6_9FIRM</name>
<dbReference type="Gene3D" id="2.60.40.1610">
    <property type="entry name" value="Domain of unknown function DUF1254"/>
    <property type="match status" value="1"/>
</dbReference>
<dbReference type="Proteomes" id="UP000306912">
    <property type="component" value="Unassembled WGS sequence"/>
</dbReference>